<feature type="region of interest" description="Disordered" evidence="2">
    <location>
        <begin position="43"/>
        <end position="67"/>
    </location>
</feature>
<dbReference type="Proteomes" id="UP000479710">
    <property type="component" value="Unassembled WGS sequence"/>
</dbReference>
<reference evidence="4 5" key="1">
    <citation type="submission" date="2019-11" db="EMBL/GenBank/DDBJ databases">
        <title>Whole genome sequence of Oryza granulata.</title>
        <authorList>
            <person name="Li W."/>
        </authorList>
    </citation>
    <scope>NUCLEOTIDE SEQUENCE [LARGE SCALE GENOMIC DNA]</scope>
    <source>
        <strain evidence="5">cv. Menghai</strain>
        <tissue evidence="4">Leaf</tissue>
    </source>
</reference>
<organism evidence="4 5">
    <name type="scientific">Oryza meyeriana var. granulata</name>
    <dbReference type="NCBI Taxonomy" id="110450"/>
    <lineage>
        <taxon>Eukaryota</taxon>
        <taxon>Viridiplantae</taxon>
        <taxon>Streptophyta</taxon>
        <taxon>Embryophyta</taxon>
        <taxon>Tracheophyta</taxon>
        <taxon>Spermatophyta</taxon>
        <taxon>Magnoliopsida</taxon>
        <taxon>Liliopsida</taxon>
        <taxon>Poales</taxon>
        <taxon>Poaceae</taxon>
        <taxon>BOP clade</taxon>
        <taxon>Oryzoideae</taxon>
        <taxon>Oryzeae</taxon>
        <taxon>Oryzinae</taxon>
        <taxon>Oryza</taxon>
        <taxon>Oryza meyeriana</taxon>
    </lineage>
</organism>
<dbReference type="OrthoDB" id="6077919at2759"/>
<feature type="domain" description="C2H2-type" evidence="3">
    <location>
        <begin position="272"/>
        <end position="294"/>
    </location>
</feature>
<evidence type="ECO:0000256" key="2">
    <source>
        <dbReference type="SAM" id="MobiDB-lite"/>
    </source>
</evidence>
<dbReference type="PROSITE" id="PS00028">
    <property type="entry name" value="ZINC_FINGER_C2H2_1"/>
    <property type="match status" value="3"/>
</dbReference>
<dbReference type="EMBL" id="SPHZ02000004">
    <property type="protein sequence ID" value="KAF0921763.1"/>
    <property type="molecule type" value="Genomic_DNA"/>
</dbReference>
<name>A0A6G1ECV1_9ORYZ</name>
<comment type="caution">
    <text evidence="4">The sequence shown here is derived from an EMBL/GenBank/DDBJ whole genome shotgun (WGS) entry which is preliminary data.</text>
</comment>
<feature type="domain" description="C2H2-type" evidence="3">
    <location>
        <begin position="27"/>
        <end position="54"/>
    </location>
</feature>
<dbReference type="AlphaFoldDB" id="A0A6G1ECV1"/>
<evidence type="ECO:0000256" key="1">
    <source>
        <dbReference type="PROSITE-ProRule" id="PRU00042"/>
    </source>
</evidence>
<keyword evidence="1" id="KW-0479">Metal-binding</keyword>
<dbReference type="InterPro" id="IPR036236">
    <property type="entry name" value="Znf_C2H2_sf"/>
</dbReference>
<dbReference type="SMART" id="SM00355">
    <property type="entry name" value="ZnF_C2H2"/>
    <property type="match status" value="3"/>
</dbReference>
<evidence type="ECO:0000313" key="5">
    <source>
        <dbReference type="Proteomes" id="UP000479710"/>
    </source>
</evidence>
<gene>
    <name evidence="4" type="ORF">E2562_017026</name>
</gene>
<proteinExistence type="predicted"/>
<evidence type="ECO:0000313" key="4">
    <source>
        <dbReference type="EMBL" id="KAF0921763.1"/>
    </source>
</evidence>
<dbReference type="PANTHER" id="PTHR46869:SF6">
    <property type="entry name" value="C2H2-TYPE DOMAIN-CONTAINING PROTEIN"/>
    <property type="match status" value="1"/>
</dbReference>
<keyword evidence="1" id="KW-0863">Zinc-finger</keyword>
<dbReference type="PROSITE" id="PS50157">
    <property type="entry name" value="ZINC_FINGER_C2H2_2"/>
    <property type="match status" value="3"/>
</dbReference>
<dbReference type="InterPro" id="IPR013087">
    <property type="entry name" value="Znf_C2H2_type"/>
</dbReference>
<protein>
    <recommendedName>
        <fullName evidence="3">C2H2-type domain-containing protein</fullName>
    </recommendedName>
</protein>
<dbReference type="PANTHER" id="PTHR46869">
    <property type="entry name" value="C2H2-LIKE ZINC FINGER PROTEIN"/>
    <property type="match status" value="1"/>
</dbReference>
<dbReference type="Pfam" id="PF13912">
    <property type="entry name" value="zf-C2H2_6"/>
    <property type="match status" value="3"/>
</dbReference>
<dbReference type="GO" id="GO:0008270">
    <property type="term" value="F:zinc ion binding"/>
    <property type="evidence" value="ECO:0007669"/>
    <property type="project" value="UniProtKB-KW"/>
</dbReference>
<accession>A0A6G1ECV1</accession>
<feature type="domain" description="C2H2-type" evidence="3">
    <location>
        <begin position="104"/>
        <end position="133"/>
    </location>
</feature>
<dbReference type="SUPFAM" id="SSF57667">
    <property type="entry name" value="beta-beta-alpha zinc fingers"/>
    <property type="match status" value="1"/>
</dbReference>
<keyword evidence="5" id="KW-1185">Reference proteome</keyword>
<sequence>MAPRPGIPLGRSGIEEIGGMAPAGRKHWCKLCSKSFPSYQSLGGHMNLHSTRRKKKPPMSPRKSPTTCVSGRFGFRERRQRQVALCLSDYTSSDDEPWTLPSKTECQLCFRVFHSCDALSMHMKAHAHHGRKMVMVEHKASRKLSALSSADGDNDFTAVSYAPAKKARSRRIRMDIFPTTPVMMTHGTEVVDAARILLMLSEDADKYSASQDGDLEMAGSLYHSLQKTEMELSSYRSGVIGDTELIKPENSSSDEEIKFCSLSDVLKANASHECRLCSKVFSSGSALGGHMGSHRPPAHENVATFHKIAVTPLRRQLLEVKNELHELNLPALSNRDSSSTTTGPELSPWLVTSSLRSERMMSVV</sequence>
<evidence type="ECO:0000259" key="3">
    <source>
        <dbReference type="PROSITE" id="PS50157"/>
    </source>
</evidence>
<keyword evidence="1" id="KW-0862">Zinc</keyword>